<dbReference type="InterPro" id="IPR036388">
    <property type="entry name" value="WH-like_DNA-bd_sf"/>
</dbReference>
<comment type="similarity">
    <text evidence="1">Belongs to the LysR transcriptional regulatory family.</text>
</comment>
<dbReference type="OrthoDB" id="9814165at2"/>
<dbReference type="InterPro" id="IPR005119">
    <property type="entry name" value="LysR_subst-bd"/>
</dbReference>
<dbReference type="RefSeq" id="WP_076980020.1">
    <property type="nucleotide sequence ID" value="NZ_CP019124.1"/>
</dbReference>
<dbReference type="Pfam" id="PF00126">
    <property type="entry name" value="HTH_1"/>
    <property type="match status" value="1"/>
</dbReference>
<dbReference type="SUPFAM" id="SSF46785">
    <property type="entry name" value="Winged helix' DNA-binding domain"/>
    <property type="match status" value="1"/>
</dbReference>
<dbReference type="SUPFAM" id="SSF53850">
    <property type="entry name" value="Periplasmic binding protein-like II"/>
    <property type="match status" value="1"/>
</dbReference>
<evidence type="ECO:0000256" key="1">
    <source>
        <dbReference type="ARBA" id="ARBA00009437"/>
    </source>
</evidence>
<evidence type="ECO:0000256" key="2">
    <source>
        <dbReference type="ARBA" id="ARBA00023015"/>
    </source>
</evidence>
<evidence type="ECO:0000256" key="5">
    <source>
        <dbReference type="ARBA" id="ARBA00039279"/>
    </source>
</evidence>
<dbReference type="InterPro" id="IPR036390">
    <property type="entry name" value="WH_DNA-bd_sf"/>
</dbReference>
<dbReference type="EMBL" id="CP019124">
    <property type="protein sequence ID" value="APX89999.1"/>
    <property type="molecule type" value="Genomic_DNA"/>
</dbReference>
<keyword evidence="4" id="KW-0804">Transcription</keyword>
<dbReference type="GO" id="GO:0000976">
    <property type="term" value="F:transcription cis-regulatory region binding"/>
    <property type="evidence" value="ECO:0007669"/>
    <property type="project" value="TreeGrafter"/>
</dbReference>
<dbReference type="Gene3D" id="3.40.190.10">
    <property type="entry name" value="Periplasmic binding protein-like II"/>
    <property type="match status" value="2"/>
</dbReference>
<name>A0A1U7DJD7_9RHOB</name>
<accession>A0A1U7DJD7</accession>
<proteinExistence type="inferred from homology"/>
<sequence>MFDAVTLKQLRSLKTVAETRSITEAAALHSLSPPAIHSQIRKLESLLDVHLLAKDVEDGGLAATAEARILISATQRIEGILGWARDNLRALESGNVGHVRLGFESTGRYFAPRVVALLKHCCPSVEISFEVANRGKVIERFEQELLDLAFMGRPPRTAGIEAAPIGEHPFGLFVPSGHELAERGDYNPEGLLGQVVFAREPGSATRILLDRYLDQIEGYGPPKLIQLDSNETIKECVMAGLGVAMLSHHVVQRELKEGRLTELKWPRLPIMRYWYLVSHRKEDGAESTQKVRQAVLDAHGSFIEG</sequence>
<accession>A0A2M9DAL3</accession>
<dbReference type="Proteomes" id="UP000187266">
    <property type="component" value="Chromosome"/>
</dbReference>
<evidence type="ECO:0000256" key="4">
    <source>
        <dbReference type="ARBA" id="ARBA00023163"/>
    </source>
</evidence>
<dbReference type="STRING" id="1267768.BV394_09945"/>
<gene>
    <name evidence="7" type="ORF">BV394_09945</name>
</gene>
<dbReference type="PROSITE" id="PS50931">
    <property type="entry name" value="HTH_LYSR"/>
    <property type="match status" value="1"/>
</dbReference>
<keyword evidence="8" id="KW-1185">Reference proteome</keyword>
<dbReference type="Pfam" id="PF03466">
    <property type="entry name" value="LysR_substrate"/>
    <property type="match status" value="1"/>
</dbReference>
<dbReference type="PANTHER" id="PTHR30126">
    <property type="entry name" value="HTH-TYPE TRANSCRIPTIONAL REGULATOR"/>
    <property type="match status" value="1"/>
</dbReference>
<organism evidence="7 8">
    <name type="scientific">Brevirhabdus pacifica</name>
    <dbReference type="NCBI Taxonomy" id="1267768"/>
    <lineage>
        <taxon>Bacteria</taxon>
        <taxon>Pseudomonadati</taxon>
        <taxon>Pseudomonadota</taxon>
        <taxon>Alphaproteobacteria</taxon>
        <taxon>Rhodobacterales</taxon>
        <taxon>Paracoccaceae</taxon>
        <taxon>Brevirhabdus</taxon>
    </lineage>
</organism>
<dbReference type="PANTHER" id="PTHR30126:SF5">
    <property type="entry name" value="HTH-TYPE TRANSCRIPTIONAL ACTIVATOR CMPR"/>
    <property type="match status" value="1"/>
</dbReference>
<reference evidence="7 8" key="1">
    <citation type="submission" date="2017-01" db="EMBL/GenBank/DDBJ databases">
        <title>Genomic analysis of Xuhuaishuia manganoxidans DY6-4.</title>
        <authorList>
            <person name="Wang X."/>
        </authorList>
    </citation>
    <scope>NUCLEOTIDE SEQUENCE [LARGE SCALE GENOMIC DNA]</scope>
    <source>
        <strain evidence="7 8">DY6-4</strain>
    </source>
</reference>
<evidence type="ECO:0000313" key="8">
    <source>
        <dbReference type="Proteomes" id="UP000187266"/>
    </source>
</evidence>
<evidence type="ECO:0000256" key="6">
    <source>
        <dbReference type="ARBA" id="ARBA00043141"/>
    </source>
</evidence>
<keyword evidence="2" id="KW-0805">Transcription regulation</keyword>
<dbReference type="Gene3D" id="1.10.10.10">
    <property type="entry name" value="Winged helix-like DNA-binding domain superfamily/Winged helix DNA-binding domain"/>
    <property type="match status" value="1"/>
</dbReference>
<dbReference type="AlphaFoldDB" id="A0A1U7DJD7"/>
<evidence type="ECO:0000256" key="3">
    <source>
        <dbReference type="ARBA" id="ARBA00023125"/>
    </source>
</evidence>
<protein>
    <recommendedName>
        <fullName evidence="5">HTH-type transcriptional regulator CbbR</fullName>
    </recommendedName>
    <alternativeName>
        <fullName evidence="6">RuBisCO operon transcriptional regulator</fullName>
    </alternativeName>
</protein>
<evidence type="ECO:0000313" key="7">
    <source>
        <dbReference type="EMBL" id="APX89999.1"/>
    </source>
</evidence>
<keyword evidence="3" id="KW-0238">DNA-binding</keyword>
<dbReference type="InterPro" id="IPR000847">
    <property type="entry name" value="LysR_HTH_N"/>
</dbReference>
<dbReference type="GO" id="GO:0003700">
    <property type="term" value="F:DNA-binding transcription factor activity"/>
    <property type="evidence" value="ECO:0007669"/>
    <property type="project" value="InterPro"/>
</dbReference>